<dbReference type="GO" id="GO:0005773">
    <property type="term" value="C:vacuole"/>
    <property type="evidence" value="ECO:0007669"/>
    <property type="project" value="UniProtKB-SubCell"/>
</dbReference>
<keyword evidence="6 12" id="KW-0064">Aspartyl protease</keyword>
<dbReference type="STRING" id="180498.A0A067JDB7"/>
<keyword evidence="5 13" id="KW-0732">Signal</keyword>
<evidence type="ECO:0000256" key="6">
    <source>
        <dbReference type="ARBA" id="ARBA00022750"/>
    </source>
</evidence>
<dbReference type="MEROPS" id="A01.A02"/>
<feature type="signal peptide" evidence="13">
    <location>
        <begin position="1"/>
        <end position="24"/>
    </location>
</feature>
<dbReference type="InterPro" id="IPR033121">
    <property type="entry name" value="PEPTIDASE_A1"/>
</dbReference>
<evidence type="ECO:0000256" key="11">
    <source>
        <dbReference type="PIRSR" id="PIRSR601461-2"/>
    </source>
</evidence>
<evidence type="ECO:0000256" key="12">
    <source>
        <dbReference type="RuleBase" id="RU000454"/>
    </source>
</evidence>
<feature type="domain" description="Peptidase A1" evidence="15">
    <location>
        <begin position="88"/>
        <end position="509"/>
    </location>
</feature>
<dbReference type="PROSITE" id="PS00141">
    <property type="entry name" value="ASP_PROTEASE"/>
    <property type="match status" value="2"/>
</dbReference>
<evidence type="ECO:0000256" key="8">
    <source>
        <dbReference type="ARBA" id="ARBA00023145"/>
    </source>
</evidence>
<dbReference type="PRINTS" id="PR00792">
    <property type="entry name" value="PEPSIN"/>
</dbReference>
<dbReference type="InterPro" id="IPR008138">
    <property type="entry name" value="SapB_2"/>
</dbReference>
<name>A0A067JDB7_JATCU</name>
<keyword evidence="3" id="KW-0926">Vacuole</keyword>
<dbReference type="Pfam" id="PF03489">
    <property type="entry name" value="SapB_2"/>
    <property type="match status" value="1"/>
</dbReference>
<evidence type="ECO:0000256" key="13">
    <source>
        <dbReference type="SAM" id="SignalP"/>
    </source>
</evidence>
<dbReference type="EMBL" id="KK915662">
    <property type="protein sequence ID" value="KDP20718.1"/>
    <property type="molecule type" value="Genomic_DNA"/>
</dbReference>
<evidence type="ECO:0000256" key="1">
    <source>
        <dbReference type="ARBA" id="ARBA00004116"/>
    </source>
</evidence>
<dbReference type="GO" id="GO:0006508">
    <property type="term" value="P:proteolysis"/>
    <property type="evidence" value="ECO:0007669"/>
    <property type="project" value="UniProtKB-KW"/>
</dbReference>
<dbReference type="FunFam" id="1.10.225.10:FF:000001">
    <property type="entry name" value="Aspartic proteinase A1"/>
    <property type="match status" value="1"/>
</dbReference>
<dbReference type="GO" id="GO:0006629">
    <property type="term" value="P:lipid metabolic process"/>
    <property type="evidence" value="ECO:0007669"/>
    <property type="project" value="InterPro"/>
</dbReference>
<keyword evidence="17" id="KW-1185">Reference proteome</keyword>
<evidence type="ECO:0000256" key="7">
    <source>
        <dbReference type="ARBA" id="ARBA00022801"/>
    </source>
</evidence>
<proteinExistence type="inferred from homology"/>
<keyword evidence="9 11" id="KW-1015">Disulfide bond</keyword>
<dbReference type="FunFam" id="2.40.70.10:FF:000115">
    <property type="entry name" value="Lysosomal aspartic protease"/>
    <property type="match status" value="1"/>
</dbReference>
<dbReference type="KEGG" id="jcu:105649310"/>
<dbReference type="CDD" id="cd06098">
    <property type="entry name" value="phytepsin"/>
    <property type="match status" value="1"/>
</dbReference>
<dbReference type="InterPro" id="IPR001969">
    <property type="entry name" value="Aspartic_peptidase_AS"/>
</dbReference>
<dbReference type="Gene3D" id="1.10.225.10">
    <property type="entry name" value="Saposin-like"/>
    <property type="match status" value="1"/>
</dbReference>
<feature type="chain" id="PRO_5001638609" description="Peptidase A1 domain-containing protein" evidence="13">
    <location>
        <begin position="25"/>
        <end position="512"/>
    </location>
</feature>
<dbReference type="OrthoDB" id="771136at2759"/>
<dbReference type="PROSITE" id="PS51767">
    <property type="entry name" value="PEPTIDASE_A1"/>
    <property type="match status" value="1"/>
</dbReference>
<comment type="subcellular location">
    <subcellularLocation>
        <location evidence="1">Vacuole</location>
    </subcellularLocation>
</comment>
<protein>
    <recommendedName>
        <fullName evidence="18">Peptidase A1 domain-containing protein</fullName>
    </recommendedName>
</protein>
<dbReference type="PANTHER" id="PTHR47966:SF76">
    <property type="entry name" value="ASPARTIC PROTEINASE A1"/>
    <property type="match status" value="1"/>
</dbReference>
<dbReference type="FunFam" id="2.40.70.10:FF:000002">
    <property type="entry name" value="Vacuolar aspartic proteinase"/>
    <property type="match status" value="1"/>
</dbReference>
<evidence type="ECO:0000259" key="14">
    <source>
        <dbReference type="PROSITE" id="PS50015"/>
    </source>
</evidence>
<evidence type="ECO:0000256" key="5">
    <source>
        <dbReference type="ARBA" id="ARBA00022729"/>
    </source>
</evidence>
<dbReference type="Proteomes" id="UP000027138">
    <property type="component" value="Unassembled WGS sequence"/>
</dbReference>
<dbReference type="Gene3D" id="2.40.70.10">
    <property type="entry name" value="Acid Proteases"/>
    <property type="match status" value="2"/>
</dbReference>
<dbReference type="GO" id="GO:0004190">
    <property type="term" value="F:aspartic-type endopeptidase activity"/>
    <property type="evidence" value="ECO:0007669"/>
    <property type="project" value="UniProtKB-KW"/>
</dbReference>
<evidence type="ECO:0000256" key="9">
    <source>
        <dbReference type="ARBA" id="ARBA00023157"/>
    </source>
</evidence>
<sequence>MGINLKPLAFSLFLPALLFSLVYSVPNDGLVRIGLKKIKLDQNSRIAAQLESKEASRASVRKYGLRGNLGDSEDLDIVALKNYMDAQYYGEIDVGTPPQKFTVIFDTGSSNLWVPSSKCFLSIACYFHSKYKSSQSSTYRQNGKSAEIQYGSGAISGFFSYDNVRVGNLVVKDQEFIEATSEPGVTFLAAKFDGILGLGFREISVGNAVPVWYNMIKQGLIKEPVFSFWLNRNTEEEEGGEIVFGGVDPNHYKGKHTYVPVTQKGYWQFEMGDILIGDKPTGYCAGSCSAIADSGTSLLAGPTTVVTMINQAIGATGVVSQECKAVVAQYGQTIMDLLLMEVQPKKICSQVGLCTFDGTHGVSMGIQSVVDERNDKSSGIARDAMCSACEMTVVWMQNQLRQNQTQDRILNYVNELCDRIPSPLGQSAVDCGSLSSMPIISFTIAGKLFELTPEEYILKVGEGSAAQCISGFTGLDVPPPRGPLWILGDIFMGRYHTVFDFGNNRVGFAEAA</sequence>
<dbReference type="PROSITE" id="PS50015">
    <property type="entry name" value="SAP_B"/>
    <property type="match status" value="2"/>
</dbReference>
<evidence type="ECO:0008006" key="18">
    <source>
        <dbReference type="Google" id="ProtNLM"/>
    </source>
</evidence>
<dbReference type="Pfam" id="PF05184">
    <property type="entry name" value="SapB_1"/>
    <property type="match status" value="1"/>
</dbReference>
<dbReference type="InterPro" id="IPR011001">
    <property type="entry name" value="Saposin-like"/>
</dbReference>
<keyword evidence="7 12" id="KW-0378">Hydrolase</keyword>
<evidence type="ECO:0000259" key="15">
    <source>
        <dbReference type="PROSITE" id="PS51767"/>
    </source>
</evidence>
<feature type="domain" description="Saposin B-type" evidence="14">
    <location>
        <begin position="318"/>
        <end position="358"/>
    </location>
</feature>
<feature type="domain" description="Saposin B-type" evidence="14">
    <location>
        <begin position="382"/>
        <end position="423"/>
    </location>
</feature>
<comment type="similarity">
    <text evidence="2 12">Belongs to the peptidase A1 family.</text>
</comment>
<organism evidence="16 17">
    <name type="scientific">Jatropha curcas</name>
    <name type="common">Barbados nut</name>
    <dbReference type="NCBI Taxonomy" id="180498"/>
    <lineage>
        <taxon>Eukaryota</taxon>
        <taxon>Viridiplantae</taxon>
        <taxon>Streptophyta</taxon>
        <taxon>Embryophyta</taxon>
        <taxon>Tracheophyta</taxon>
        <taxon>Spermatophyta</taxon>
        <taxon>Magnoliopsida</taxon>
        <taxon>eudicotyledons</taxon>
        <taxon>Gunneridae</taxon>
        <taxon>Pentapetalae</taxon>
        <taxon>rosids</taxon>
        <taxon>fabids</taxon>
        <taxon>Malpighiales</taxon>
        <taxon>Euphorbiaceae</taxon>
        <taxon>Crotonoideae</taxon>
        <taxon>Jatropheae</taxon>
        <taxon>Jatropha</taxon>
    </lineage>
</organism>
<dbReference type="SUPFAM" id="SSF50630">
    <property type="entry name" value="Acid proteases"/>
    <property type="match status" value="1"/>
</dbReference>
<accession>A0A067JDB7</accession>
<evidence type="ECO:0000256" key="4">
    <source>
        <dbReference type="ARBA" id="ARBA00022670"/>
    </source>
</evidence>
<dbReference type="InterPro" id="IPR021109">
    <property type="entry name" value="Peptidase_aspartic_dom_sf"/>
</dbReference>
<dbReference type="InterPro" id="IPR033869">
    <property type="entry name" value="Phytepsin"/>
</dbReference>
<dbReference type="InterPro" id="IPR008139">
    <property type="entry name" value="SaposinB_dom"/>
</dbReference>
<gene>
    <name evidence="16" type="ORF">JCGZ_21189</name>
</gene>
<dbReference type="InterPro" id="IPR001461">
    <property type="entry name" value="Aspartic_peptidase_A1"/>
</dbReference>
<dbReference type="PANTHER" id="PTHR47966">
    <property type="entry name" value="BETA-SITE APP-CLEAVING ENZYME, ISOFORM A-RELATED"/>
    <property type="match status" value="1"/>
</dbReference>
<dbReference type="InterPro" id="IPR007856">
    <property type="entry name" value="SapB_1"/>
</dbReference>
<keyword evidence="4 12" id="KW-0645">Protease</keyword>
<evidence type="ECO:0000256" key="2">
    <source>
        <dbReference type="ARBA" id="ARBA00007447"/>
    </source>
</evidence>
<reference evidence="16 17" key="1">
    <citation type="journal article" date="2014" name="PLoS ONE">
        <title>Global Analysis of Gene Expression Profiles in Physic Nut (Jatropha curcas L.) Seedlings Exposed to Salt Stress.</title>
        <authorList>
            <person name="Zhang L."/>
            <person name="Zhang C."/>
            <person name="Wu P."/>
            <person name="Chen Y."/>
            <person name="Li M."/>
            <person name="Jiang H."/>
            <person name="Wu G."/>
        </authorList>
    </citation>
    <scope>NUCLEOTIDE SEQUENCE [LARGE SCALE GENOMIC DNA]</scope>
    <source>
        <strain evidence="17">cv. GZQX0401</strain>
        <tissue evidence="16">Young leaves</tissue>
    </source>
</reference>
<dbReference type="Pfam" id="PF00026">
    <property type="entry name" value="Asp"/>
    <property type="match status" value="1"/>
</dbReference>
<evidence type="ECO:0000256" key="3">
    <source>
        <dbReference type="ARBA" id="ARBA00022554"/>
    </source>
</evidence>
<feature type="disulfide bond" evidence="11">
    <location>
        <begin position="119"/>
        <end position="125"/>
    </location>
</feature>
<keyword evidence="10" id="KW-0325">Glycoprotein</keyword>
<dbReference type="SUPFAM" id="SSF47862">
    <property type="entry name" value="Saposin"/>
    <property type="match status" value="1"/>
</dbReference>
<dbReference type="AlphaFoldDB" id="A0A067JDB7"/>
<evidence type="ECO:0000313" key="16">
    <source>
        <dbReference type="EMBL" id="KDP20718.1"/>
    </source>
</evidence>
<evidence type="ECO:0000256" key="10">
    <source>
        <dbReference type="ARBA" id="ARBA00023180"/>
    </source>
</evidence>
<keyword evidence="8" id="KW-0865">Zymogen</keyword>
<evidence type="ECO:0000313" key="17">
    <source>
        <dbReference type="Proteomes" id="UP000027138"/>
    </source>
</evidence>